<accession>B5I2N8</accession>
<evidence type="ECO:0000259" key="2">
    <source>
        <dbReference type="Pfam" id="PF21836"/>
    </source>
</evidence>
<dbReference type="EMBL" id="CM000951">
    <property type="protein sequence ID" value="EDY59343.2"/>
    <property type="molecule type" value="Genomic_DNA"/>
</dbReference>
<proteinExistence type="predicted"/>
<evidence type="ECO:0000256" key="1">
    <source>
        <dbReference type="SAM" id="MobiDB-lite"/>
    </source>
</evidence>
<dbReference type="AlphaFoldDB" id="B5I2N8"/>
<dbReference type="eggNOG" id="ENOG5030UE2">
    <property type="taxonomic scope" value="Bacteria"/>
</dbReference>
<dbReference type="RefSeq" id="WP_007381712.1">
    <property type="nucleotide sequence ID" value="NZ_CM000951.1"/>
</dbReference>
<dbReference type="Proteomes" id="UP000002785">
    <property type="component" value="Chromosome"/>
</dbReference>
<protein>
    <recommendedName>
        <fullName evidence="2">DUF6895 domain-containing protein</fullName>
    </recommendedName>
</protein>
<dbReference type="OrthoDB" id="3685015at2"/>
<dbReference type="HOGENOM" id="CLU_847076_0_0_11"/>
<reference evidence="3" key="1">
    <citation type="submission" date="2009-10" db="EMBL/GenBank/DDBJ databases">
        <title>The genome sequence of Streptomyces sviceus strain ATCC 29083.</title>
        <authorList>
            <consortium name="The Broad Institute Genome Sequencing Platform"/>
            <consortium name="Broad Institute Microbial Sequencing Center"/>
            <person name="Fischbach M."/>
            <person name="Godfrey P."/>
            <person name="Ward D."/>
            <person name="Young S."/>
            <person name="Zeng Q."/>
            <person name="Koehrsen M."/>
            <person name="Alvarado L."/>
            <person name="Berlin A.M."/>
            <person name="Bochicchio J."/>
            <person name="Borenstein D."/>
            <person name="Chapman S.B."/>
            <person name="Chen Z."/>
            <person name="Engels R."/>
            <person name="Freedman E."/>
            <person name="Gellesch M."/>
            <person name="Goldberg J."/>
            <person name="Griggs A."/>
            <person name="Gujja S."/>
            <person name="Heilman E.R."/>
            <person name="Heiman D.I."/>
            <person name="Hepburn T.A."/>
            <person name="Howarth C."/>
            <person name="Jen D."/>
            <person name="Larson L."/>
            <person name="Lewis B."/>
            <person name="Mehta T."/>
            <person name="Park D."/>
            <person name="Pearson M."/>
            <person name="Richards J."/>
            <person name="Roberts A."/>
            <person name="Saif S."/>
            <person name="Shea T.D."/>
            <person name="Shenoy N."/>
            <person name="Sisk P."/>
            <person name="Stolte C."/>
            <person name="Sykes S.N."/>
            <person name="Thomson T."/>
            <person name="Walk T."/>
            <person name="White J."/>
            <person name="Yandava C."/>
            <person name="Straight P."/>
            <person name="Clardy J."/>
            <person name="Hung D."/>
            <person name="Kolter R."/>
            <person name="Mekalanos J."/>
            <person name="Walker S."/>
            <person name="Walsh C.T."/>
            <person name="Wieland-Brown L.C."/>
            <person name="Haas B."/>
            <person name="Nusbaum C."/>
            <person name="Birren B."/>
        </authorList>
    </citation>
    <scope>NUCLEOTIDE SEQUENCE [LARGE SCALE GENOMIC DNA]</scope>
    <source>
        <strain evidence="3">ATCC 29083</strain>
    </source>
</reference>
<evidence type="ECO:0000313" key="3">
    <source>
        <dbReference type="EMBL" id="EDY59343.2"/>
    </source>
</evidence>
<dbReference type="Pfam" id="PF21836">
    <property type="entry name" value="DUF6895"/>
    <property type="match status" value="1"/>
</dbReference>
<gene>
    <name evidence="3" type="ORF">SSEG_09906</name>
</gene>
<name>B5I2N8_STRX2</name>
<sequence length="338" mass="37105">MTAPEVRATPEGRATPGVRPPREVRDLAEAALTWVSAHRDGFTLGDDALAEHGNVNTTWKPLGELAQVCVCVRRHTDPADPLHVTASDLLSFAWHQTGRGALFVELQRLEPFATYPLEVYAAFASAGLRHEGYERATATVARTRGWHVTEQEPNRRMSVLNSERRSGIPEHRDMSRALDRTWLAGLPEPWTFELAAGYTLTHVIFHLTDWGLTPRAVPPPVAAYLRHWLPPWLDTCLEDEQWDLSCELLAVASSLPGPPERALLQDAWARLSTAQDDSGFVPETGGRGSRTHAPAFVDCYHSTLMTAFAAVLTVNRLREAAEDDGQADAVSGGQGVPG</sequence>
<feature type="region of interest" description="Disordered" evidence="1">
    <location>
        <begin position="1"/>
        <end position="20"/>
    </location>
</feature>
<keyword evidence="4" id="KW-1185">Reference proteome</keyword>
<feature type="domain" description="DUF6895" evidence="2">
    <location>
        <begin position="29"/>
        <end position="310"/>
    </location>
</feature>
<organism evidence="3 4">
    <name type="scientific">Streptomyces sviceus (strain ATCC 29083 / DSM 924 / JCM 4929 / NBRC 13980 / NCIMB 11184 / NRRL 5439 / UC 5370)</name>
    <dbReference type="NCBI Taxonomy" id="463191"/>
    <lineage>
        <taxon>Bacteria</taxon>
        <taxon>Bacillati</taxon>
        <taxon>Actinomycetota</taxon>
        <taxon>Actinomycetes</taxon>
        <taxon>Kitasatosporales</taxon>
        <taxon>Streptomycetaceae</taxon>
        <taxon>Streptomyces</taxon>
    </lineage>
</organism>
<dbReference type="InterPro" id="IPR054190">
    <property type="entry name" value="DUF6895"/>
</dbReference>
<evidence type="ECO:0000313" key="4">
    <source>
        <dbReference type="Proteomes" id="UP000002785"/>
    </source>
</evidence>